<gene>
    <name evidence="5" type="primary">darP</name>
    <name evidence="6" type="ORF">H0A75_03645</name>
</gene>
<evidence type="ECO:0000313" key="7">
    <source>
        <dbReference type="Proteomes" id="UP000537890"/>
    </source>
</evidence>
<dbReference type="NCBIfam" id="NF003593">
    <property type="entry name" value="PRK05255.1-1"/>
    <property type="match status" value="1"/>
</dbReference>
<organism evidence="6 7">
    <name type="scientific">Candidatus Methanofishera endochildressiae</name>
    <dbReference type="NCBI Taxonomy" id="2738884"/>
    <lineage>
        <taxon>Bacteria</taxon>
        <taxon>Pseudomonadati</taxon>
        <taxon>Pseudomonadota</taxon>
        <taxon>Gammaproteobacteria</taxon>
        <taxon>Candidatus Methanofishera</taxon>
    </lineage>
</organism>
<keyword evidence="2 5" id="KW-0690">Ribosome biogenesis</keyword>
<comment type="subcellular location">
    <subcellularLocation>
        <location evidence="5">Cytoplasm</location>
    </subcellularLocation>
    <text evidence="5">Associates with late stage pre-50S ribosomal subunits.</text>
</comment>
<dbReference type="Proteomes" id="UP000537890">
    <property type="component" value="Unassembled WGS sequence"/>
</dbReference>
<dbReference type="InterPro" id="IPR006839">
    <property type="entry name" value="DarP"/>
</dbReference>
<dbReference type="GO" id="GO:0005829">
    <property type="term" value="C:cytosol"/>
    <property type="evidence" value="ECO:0007669"/>
    <property type="project" value="TreeGrafter"/>
</dbReference>
<protein>
    <recommendedName>
        <fullName evidence="5">Dual-action ribosomal maturation protein DarP</fullName>
    </recommendedName>
    <alternativeName>
        <fullName evidence="5">Large ribosomal subunit assembly factor DarP</fullName>
    </alternativeName>
</protein>
<dbReference type="CDD" id="cd16331">
    <property type="entry name" value="YjgA-like"/>
    <property type="match status" value="1"/>
</dbReference>
<dbReference type="EMBL" id="JACCHS010000049">
    <property type="protein sequence ID" value="NYT46850.1"/>
    <property type="molecule type" value="Genomic_DNA"/>
</dbReference>
<dbReference type="PANTHER" id="PTHR38101">
    <property type="entry name" value="UPF0307 PROTEIN YJGA"/>
    <property type="match status" value="1"/>
</dbReference>
<reference evidence="6 7" key="1">
    <citation type="submission" date="2020-05" db="EMBL/GenBank/DDBJ databases">
        <title>Horizontal transmission and recombination maintain forever young bacterial symbiont genomes.</title>
        <authorList>
            <person name="Russell S.L."/>
            <person name="Pepper-Tunick E."/>
            <person name="Svedberg J."/>
            <person name="Byrne A."/>
            <person name="Ruelas Castillo J."/>
            <person name="Vollmers C."/>
            <person name="Beinart R.A."/>
            <person name="Corbett-Detig R."/>
        </authorList>
    </citation>
    <scope>NUCLEOTIDE SEQUENCE [LARGE SCALE GENOMIC DNA]</scope>
    <source>
        <strain evidence="6">4727-3</strain>
    </source>
</reference>
<comment type="similarity">
    <text evidence="5">Belongs to the DarP family.</text>
</comment>
<dbReference type="Pfam" id="PF04751">
    <property type="entry name" value="DarP"/>
    <property type="match status" value="1"/>
</dbReference>
<dbReference type="GO" id="GO:0019843">
    <property type="term" value="F:rRNA binding"/>
    <property type="evidence" value="ECO:0007669"/>
    <property type="project" value="UniProtKB-UniRule"/>
</dbReference>
<dbReference type="GO" id="GO:0043022">
    <property type="term" value="F:ribosome binding"/>
    <property type="evidence" value="ECO:0007669"/>
    <property type="project" value="UniProtKB-UniRule"/>
</dbReference>
<evidence type="ECO:0000313" key="6">
    <source>
        <dbReference type="EMBL" id="NYT46850.1"/>
    </source>
</evidence>
<name>A0A7Z0MNV9_9GAMM</name>
<keyword evidence="4 5" id="KW-0694">RNA-binding</keyword>
<dbReference type="Gene3D" id="1.10.60.30">
    <property type="entry name" value="PSPTO4464-like domains"/>
    <property type="match status" value="2"/>
</dbReference>
<dbReference type="HAMAP" id="MF_00765">
    <property type="entry name" value="DarP"/>
    <property type="match status" value="1"/>
</dbReference>
<dbReference type="InterPro" id="IPR023153">
    <property type="entry name" value="DarP_sf"/>
</dbReference>
<evidence type="ECO:0000256" key="3">
    <source>
        <dbReference type="ARBA" id="ARBA00022730"/>
    </source>
</evidence>
<dbReference type="PANTHER" id="PTHR38101:SF1">
    <property type="entry name" value="UPF0307 PROTEIN YJGA"/>
    <property type="match status" value="1"/>
</dbReference>
<accession>A0A7Z0MNV9</accession>
<dbReference type="AlphaFoldDB" id="A0A7Z0MNV9"/>
<evidence type="ECO:0000256" key="4">
    <source>
        <dbReference type="ARBA" id="ARBA00022884"/>
    </source>
</evidence>
<proteinExistence type="inferred from homology"/>
<sequence>MSEFFDPEEEEETWAIRPNKSQIKRDIAEISDLCEEITQLAPLQIGRLGLPENIQEAILEATKMPAKAARKRQLKFITGAMRKVDIEPIQEQLDKIKAKSAHATRELHQLERWRERLLSGDKQAVTEFLAKHPQADAQHVRQLIRNAKKEIDIAKPPKSSRLLFRYLRELIENEVDETEE</sequence>
<dbReference type="SUPFAM" id="SSF158710">
    <property type="entry name" value="PSPTO4464-like"/>
    <property type="match status" value="1"/>
</dbReference>
<evidence type="ECO:0000256" key="1">
    <source>
        <dbReference type="ARBA" id="ARBA00022490"/>
    </source>
</evidence>
<keyword evidence="3 5" id="KW-0699">rRNA-binding</keyword>
<evidence type="ECO:0000256" key="5">
    <source>
        <dbReference type="HAMAP-Rule" id="MF_00765"/>
    </source>
</evidence>
<evidence type="ECO:0000256" key="2">
    <source>
        <dbReference type="ARBA" id="ARBA00022517"/>
    </source>
</evidence>
<comment type="function">
    <text evidence="5">Member of a network of 50S ribosomal subunit biogenesis factors which assembles along the 30S-50S interface, preventing incorrect 23S rRNA structures from forming. Promotes peptidyl transferase center (PTC) maturation.</text>
</comment>
<comment type="caution">
    <text evidence="6">The sequence shown here is derived from an EMBL/GenBank/DDBJ whole genome shotgun (WGS) entry which is preliminary data.</text>
</comment>
<dbReference type="GO" id="GO:1902626">
    <property type="term" value="P:assembly of large subunit precursor of preribosome"/>
    <property type="evidence" value="ECO:0007669"/>
    <property type="project" value="UniProtKB-UniRule"/>
</dbReference>
<keyword evidence="1 5" id="KW-0963">Cytoplasm</keyword>
<dbReference type="PIRSF" id="PIRSF016183">
    <property type="entry name" value="UCP016183"/>
    <property type="match status" value="1"/>
</dbReference>